<evidence type="ECO:0000313" key="1">
    <source>
        <dbReference type="EMBL" id="CTQ76937.1"/>
    </source>
</evidence>
<sequence length="107" mass="11959">MKLNLDTSFFSVVCELGRTLYTPELELADMHKRQLVEDIKTGQLEQVRAILEFNPVEGWCSDITEDVLSAAFPDMQDSDNDPAGENVGYRNERIDGQLAGVARRIAA</sequence>
<dbReference type="EMBL" id="CXWC01000013">
    <property type="protein sequence ID" value="CTQ76937.1"/>
    <property type="molecule type" value="Genomic_DNA"/>
</dbReference>
<keyword evidence="2" id="KW-1185">Reference proteome</keyword>
<name>A0A0M7AMT3_9HYPH</name>
<dbReference type="AlphaFoldDB" id="A0A0M7AMT3"/>
<accession>A0A0M7AMT3</accession>
<dbReference type="RefSeq" id="WP_208992753.1">
    <property type="nucleotide sequence ID" value="NZ_CXWE01000005.1"/>
</dbReference>
<dbReference type="Proteomes" id="UP000049983">
    <property type="component" value="Unassembled WGS sequence"/>
</dbReference>
<protein>
    <submittedName>
        <fullName evidence="1">Uncharacterized protein</fullName>
    </submittedName>
</protein>
<reference evidence="2" key="1">
    <citation type="submission" date="2015-07" db="EMBL/GenBank/DDBJ databases">
        <authorList>
            <person name="Rodrigo-Torres Lidia"/>
            <person name="Arahal R.David."/>
        </authorList>
    </citation>
    <scope>NUCLEOTIDE SEQUENCE [LARGE SCALE GENOMIC DNA]</scope>
    <source>
        <strain evidence="2">CECT 5096</strain>
    </source>
</reference>
<gene>
    <name evidence="1" type="ORF">LA5096_04943</name>
</gene>
<proteinExistence type="predicted"/>
<evidence type="ECO:0000313" key="2">
    <source>
        <dbReference type="Proteomes" id="UP000049983"/>
    </source>
</evidence>
<organism evidence="1 2">
    <name type="scientific">Roseibium album</name>
    <dbReference type="NCBI Taxonomy" id="311410"/>
    <lineage>
        <taxon>Bacteria</taxon>
        <taxon>Pseudomonadati</taxon>
        <taxon>Pseudomonadota</taxon>
        <taxon>Alphaproteobacteria</taxon>
        <taxon>Hyphomicrobiales</taxon>
        <taxon>Stappiaceae</taxon>
        <taxon>Roseibium</taxon>
    </lineage>
</organism>